<protein>
    <submittedName>
        <fullName evidence="1">Agglutinin biogenesis protein MshP</fullName>
    </submittedName>
</protein>
<sequence>MNTRFARSPRGFTMMSMLFILVVLAALGTALAALSQRQQLGIAGELAAAKAYQAAFAGLEWGSHQILRAGGQPACFATRSIAMTDQLAGNTVTVSCTRTPASGTVADGDQALAFYTLVATACNLPASGACPNAATTEPTYAERQLSRSLSIATP</sequence>
<dbReference type="RefSeq" id="WP_394399936.1">
    <property type="nucleotide sequence ID" value="NZ_JBIGHW010000011.1"/>
</dbReference>
<keyword evidence="2" id="KW-1185">Reference proteome</keyword>
<dbReference type="Proteomes" id="UP001606301">
    <property type="component" value="Unassembled WGS sequence"/>
</dbReference>
<proteinExistence type="predicted"/>
<gene>
    <name evidence="1" type="ORF">ACG0Z3_17890</name>
</gene>
<reference evidence="1 2" key="1">
    <citation type="submission" date="2024-08" db="EMBL/GenBank/DDBJ databases">
        <authorList>
            <person name="Lu H."/>
        </authorList>
    </citation>
    <scope>NUCLEOTIDE SEQUENCE [LARGE SCALE GENOMIC DNA]</scope>
    <source>
        <strain evidence="1 2">LKC17W</strain>
    </source>
</reference>
<organism evidence="1 2">
    <name type="scientific">Pelomonas margarita</name>
    <dbReference type="NCBI Taxonomy" id="3299031"/>
    <lineage>
        <taxon>Bacteria</taxon>
        <taxon>Pseudomonadati</taxon>
        <taxon>Pseudomonadota</taxon>
        <taxon>Betaproteobacteria</taxon>
        <taxon>Burkholderiales</taxon>
        <taxon>Sphaerotilaceae</taxon>
        <taxon>Roseateles</taxon>
    </lineage>
</organism>
<evidence type="ECO:0000313" key="1">
    <source>
        <dbReference type="EMBL" id="MFG6442562.1"/>
    </source>
</evidence>
<dbReference type="EMBL" id="JBIGHW010000011">
    <property type="protein sequence ID" value="MFG6442562.1"/>
    <property type="molecule type" value="Genomic_DNA"/>
</dbReference>
<comment type="caution">
    <text evidence="1">The sequence shown here is derived from an EMBL/GenBank/DDBJ whole genome shotgun (WGS) entry which is preliminary data.</text>
</comment>
<accession>A0ABW7FMJ9</accession>
<name>A0ABW7FMJ9_9BURK</name>
<evidence type="ECO:0000313" key="2">
    <source>
        <dbReference type="Proteomes" id="UP001606301"/>
    </source>
</evidence>